<evidence type="ECO:0000313" key="2">
    <source>
        <dbReference type="Proteomes" id="UP000288805"/>
    </source>
</evidence>
<reference evidence="1 2" key="1">
    <citation type="journal article" date="2018" name="PLoS Genet.">
        <title>Population sequencing reveals clonal diversity and ancestral inbreeding in the grapevine cultivar Chardonnay.</title>
        <authorList>
            <person name="Roach M.J."/>
            <person name="Johnson D.L."/>
            <person name="Bohlmann J."/>
            <person name="van Vuuren H.J."/>
            <person name="Jones S.J."/>
            <person name="Pretorius I.S."/>
            <person name="Schmidt S.A."/>
            <person name="Borneman A.R."/>
        </authorList>
    </citation>
    <scope>NUCLEOTIDE SEQUENCE [LARGE SCALE GENOMIC DNA]</scope>
    <source>
        <strain evidence="2">cv. Chardonnay</strain>
        <tissue evidence="1">Leaf</tissue>
    </source>
</reference>
<dbReference type="AlphaFoldDB" id="A0A438EI31"/>
<dbReference type="Proteomes" id="UP000288805">
    <property type="component" value="Unassembled WGS sequence"/>
</dbReference>
<sequence>MHIASRKKKGYISGRKVAPAGDDPNIDEWGTEDTLVKSWLINSRIDRLMSLFVQCGTTKESHQGGRPLAEYYNELSSIFMELDYLRPNDMTYIADIEKQRKHTAEDWVYIFLAGLDHSLDQVSGCVLSTSPLPSLEEAYSLVRREAHRQVTMGTEDYFESSAMAIHKNNTQPTTFTPIDSSSRFCTHCNSTRHIIDVCWRKHGYPEWYKLKQAEMKNKK</sequence>
<proteinExistence type="predicted"/>
<dbReference type="PANTHER" id="PTHR34222:SF43">
    <property type="entry name" value="RETROTRANSPOSON GAG DOMAIN-CONTAINING PROTEIN"/>
    <property type="match status" value="1"/>
</dbReference>
<comment type="caution">
    <text evidence="1">The sequence shown here is derived from an EMBL/GenBank/DDBJ whole genome shotgun (WGS) entry which is preliminary data.</text>
</comment>
<dbReference type="PANTHER" id="PTHR34222">
    <property type="entry name" value="GAG_PRE-INTEGRS DOMAIN-CONTAINING PROTEIN"/>
    <property type="match status" value="1"/>
</dbReference>
<accession>A0A438EI31</accession>
<evidence type="ECO:0000313" key="1">
    <source>
        <dbReference type="EMBL" id="RVW47377.1"/>
    </source>
</evidence>
<protein>
    <recommendedName>
        <fullName evidence="3">Retrotransposon gag domain-containing protein</fullName>
    </recommendedName>
</protein>
<evidence type="ECO:0008006" key="3">
    <source>
        <dbReference type="Google" id="ProtNLM"/>
    </source>
</evidence>
<gene>
    <name evidence="1" type="ORF">CK203_090329</name>
</gene>
<dbReference type="EMBL" id="QGNW01001285">
    <property type="protein sequence ID" value="RVW47377.1"/>
    <property type="molecule type" value="Genomic_DNA"/>
</dbReference>
<organism evidence="1 2">
    <name type="scientific">Vitis vinifera</name>
    <name type="common">Grape</name>
    <dbReference type="NCBI Taxonomy" id="29760"/>
    <lineage>
        <taxon>Eukaryota</taxon>
        <taxon>Viridiplantae</taxon>
        <taxon>Streptophyta</taxon>
        <taxon>Embryophyta</taxon>
        <taxon>Tracheophyta</taxon>
        <taxon>Spermatophyta</taxon>
        <taxon>Magnoliopsida</taxon>
        <taxon>eudicotyledons</taxon>
        <taxon>Gunneridae</taxon>
        <taxon>Pentapetalae</taxon>
        <taxon>rosids</taxon>
        <taxon>Vitales</taxon>
        <taxon>Vitaceae</taxon>
        <taxon>Viteae</taxon>
        <taxon>Vitis</taxon>
    </lineage>
</organism>
<name>A0A438EI31_VITVI</name>